<reference evidence="10 11" key="1">
    <citation type="submission" date="2020-08" db="EMBL/GenBank/DDBJ databases">
        <title>Plant Genome Project.</title>
        <authorList>
            <person name="Zhang R.-G."/>
        </authorList>
    </citation>
    <scope>NUCLEOTIDE SEQUENCE [LARGE SCALE GENOMIC DNA]</scope>
    <source>
        <tissue evidence="10">Rhizome</tissue>
    </source>
</reference>
<comment type="caution">
    <text evidence="10">The sequence shown here is derived from an EMBL/GenBank/DDBJ whole genome shotgun (WGS) entry which is preliminary data.</text>
</comment>
<dbReference type="FunFam" id="3.40.33.10:FF:000009">
    <property type="entry name" value="Pathogenesis-related protein 1"/>
    <property type="match status" value="1"/>
</dbReference>
<name>A0A8J5L9C0_ZINOF</name>
<evidence type="ECO:0000256" key="8">
    <source>
        <dbReference type="SAM" id="SignalP"/>
    </source>
</evidence>
<dbReference type="GO" id="GO:0006952">
    <property type="term" value="P:defense response"/>
    <property type="evidence" value="ECO:0007669"/>
    <property type="project" value="UniProtKB-KW"/>
</dbReference>
<feature type="signal peptide" evidence="8">
    <location>
        <begin position="1"/>
        <end position="23"/>
    </location>
</feature>
<dbReference type="EMBL" id="JACMSC010000006">
    <property type="protein sequence ID" value="KAG6519121.1"/>
    <property type="molecule type" value="Genomic_DNA"/>
</dbReference>
<feature type="chain" id="PRO_5035296123" description="SCP domain-containing protein" evidence="8">
    <location>
        <begin position="24"/>
        <end position="247"/>
    </location>
</feature>
<accession>A0A8J5L9C0</accession>
<dbReference type="SUPFAM" id="SSF55797">
    <property type="entry name" value="PR-1-like"/>
    <property type="match status" value="1"/>
</dbReference>
<dbReference type="Proteomes" id="UP000734854">
    <property type="component" value="Unassembled WGS sequence"/>
</dbReference>
<feature type="region of interest" description="Disordered" evidence="7">
    <location>
        <begin position="158"/>
        <end position="182"/>
    </location>
</feature>
<dbReference type="PRINTS" id="PR00838">
    <property type="entry name" value="V5ALLERGEN"/>
</dbReference>
<evidence type="ECO:0000256" key="4">
    <source>
        <dbReference type="ARBA" id="ARBA00022821"/>
    </source>
</evidence>
<evidence type="ECO:0000256" key="1">
    <source>
        <dbReference type="ARBA" id="ARBA00003143"/>
    </source>
</evidence>
<keyword evidence="11" id="KW-1185">Reference proteome</keyword>
<feature type="domain" description="SCP" evidence="9">
    <location>
        <begin position="25"/>
        <end position="157"/>
    </location>
</feature>
<evidence type="ECO:0000259" key="9">
    <source>
        <dbReference type="SMART" id="SM00198"/>
    </source>
</evidence>
<evidence type="ECO:0000256" key="6">
    <source>
        <dbReference type="ARBA" id="ARBA00023265"/>
    </source>
</evidence>
<evidence type="ECO:0000256" key="7">
    <source>
        <dbReference type="SAM" id="MobiDB-lite"/>
    </source>
</evidence>
<keyword evidence="3 8" id="KW-0732">Signal</keyword>
<dbReference type="InterPro" id="IPR002413">
    <property type="entry name" value="V5_allergen-like"/>
</dbReference>
<dbReference type="PRINTS" id="PR00837">
    <property type="entry name" value="V5TPXLIKE"/>
</dbReference>
<dbReference type="PROSITE" id="PS01009">
    <property type="entry name" value="CRISP_1"/>
    <property type="match status" value="1"/>
</dbReference>
<dbReference type="InterPro" id="IPR001283">
    <property type="entry name" value="CRISP-related"/>
</dbReference>
<gene>
    <name evidence="10" type="ORF">ZIOFF_022610</name>
</gene>
<dbReference type="PANTHER" id="PTHR10334">
    <property type="entry name" value="CYSTEINE-RICH SECRETORY PROTEIN-RELATED"/>
    <property type="match status" value="1"/>
</dbReference>
<keyword evidence="4" id="KW-0611">Plant defense</keyword>
<comment type="similarity">
    <text evidence="2">Belongs to the CRISP family.</text>
</comment>
<keyword evidence="6" id="KW-0568">Pathogenesis-related protein</keyword>
<dbReference type="GO" id="GO:0005576">
    <property type="term" value="C:extracellular region"/>
    <property type="evidence" value="ECO:0007669"/>
    <property type="project" value="InterPro"/>
</dbReference>
<dbReference type="AlphaFoldDB" id="A0A8J5L9C0"/>
<evidence type="ECO:0000313" key="10">
    <source>
        <dbReference type="EMBL" id="KAG6519121.1"/>
    </source>
</evidence>
<evidence type="ECO:0000313" key="11">
    <source>
        <dbReference type="Proteomes" id="UP000734854"/>
    </source>
</evidence>
<dbReference type="InterPro" id="IPR014044">
    <property type="entry name" value="CAP_dom"/>
</dbReference>
<dbReference type="Gene3D" id="3.40.33.10">
    <property type="entry name" value="CAP"/>
    <property type="match status" value="1"/>
</dbReference>
<keyword evidence="5" id="KW-1015">Disulfide bond</keyword>
<proteinExistence type="inferred from homology"/>
<evidence type="ECO:0000256" key="5">
    <source>
        <dbReference type="ARBA" id="ARBA00023157"/>
    </source>
</evidence>
<dbReference type="SMART" id="SM00198">
    <property type="entry name" value="SCP"/>
    <property type="match status" value="1"/>
</dbReference>
<evidence type="ECO:0000256" key="3">
    <source>
        <dbReference type="ARBA" id="ARBA00022729"/>
    </source>
</evidence>
<organism evidence="10 11">
    <name type="scientific">Zingiber officinale</name>
    <name type="common">Ginger</name>
    <name type="synonym">Amomum zingiber</name>
    <dbReference type="NCBI Taxonomy" id="94328"/>
    <lineage>
        <taxon>Eukaryota</taxon>
        <taxon>Viridiplantae</taxon>
        <taxon>Streptophyta</taxon>
        <taxon>Embryophyta</taxon>
        <taxon>Tracheophyta</taxon>
        <taxon>Spermatophyta</taxon>
        <taxon>Magnoliopsida</taxon>
        <taxon>Liliopsida</taxon>
        <taxon>Zingiberales</taxon>
        <taxon>Zingiberaceae</taxon>
        <taxon>Zingiber</taxon>
    </lineage>
</organism>
<sequence>MRFLMLPLICAAAVAAATSTTLAQNSPQDFIDAHDSARSAVGVGPVSWDDTVAAYAQSYAEQRIGDCQLVHSGGPYGENLFWGSGTNWTAADAVGLWVGEQQYYDYDSNSCAAGQVCGHYTQVVWQSSTAIGCARVTCNSGAIFIICDYNPPGNIVGQRPYDPPALSGPRVRRSSGSQKYDPEDGPFHLLVRYTCGIYRIPPINDSFFRSSGRGPEDPVPSGPRFSFQPVQASELSLSLSCDLSSVI</sequence>
<dbReference type="InterPro" id="IPR035940">
    <property type="entry name" value="CAP_sf"/>
</dbReference>
<dbReference type="InterPro" id="IPR018244">
    <property type="entry name" value="Allrgn_V5/Tpx1_CS"/>
</dbReference>
<comment type="function">
    <text evidence="1">Probably involved in the defense reaction of plants against pathogens.</text>
</comment>
<dbReference type="Pfam" id="PF00188">
    <property type="entry name" value="CAP"/>
    <property type="match status" value="1"/>
</dbReference>
<evidence type="ECO:0000256" key="2">
    <source>
        <dbReference type="ARBA" id="ARBA00009923"/>
    </source>
</evidence>
<dbReference type="CDD" id="cd05381">
    <property type="entry name" value="CAP_PR-1"/>
    <property type="match status" value="1"/>
</dbReference>
<protein>
    <recommendedName>
        <fullName evidence="9">SCP domain-containing protein</fullName>
    </recommendedName>
</protein>